<reference evidence="1 2" key="1">
    <citation type="journal article" date="2011" name="Science">
        <title>The Selaginella genome identifies genetic changes associated with the evolution of vascular plants.</title>
        <authorList>
            <person name="Banks J.A."/>
            <person name="Nishiyama T."/>
            <person name="Hasebe M."/>
            <person name="Bowman J.L."/>
            <person name="Gribskov M."/>
            <person name="dePamphilis C."/>
            <person name="Albert V.A."/>
            <person name="Aono N."/>
            <person name="Aoyama T."/>
            <person name="Ambrose B.A."/>
            <person name="Ashton N.W."/>
            <person name="Axtell M.J."/>
            <person name="Barker E."/>
            <person name="Barker M.S."/>
            <person name="Bennetzen J.L."/>
            <person name="Bonawitz N.D."/>
            <person name="Chapple C."/>
            <person name="Cheng C."/>
            <person name="Correa L.G."/>
            <person name="Dacre M."/>
            <person name="DeBarry J."/>
            <person name="Dreyer I."/>
            <person name="Elias M."/>
            <person name="Engstrom E.M."/>
            <person name="Estelle M."/>
            <person name="Feng L."/>
            <person name="Finet C."/>
            <person name="Floyd S.K."/>
            <person name="Frommer W.B."/>
            <person name="Fujita T."/>
            <person name="Gramzow L."/>
            <person name="Gutensohn M."/>
            <person name="Harholt J."/>
            <person name="Hattori M."/>
            <person name="Heyl A."/>
            <person name="Hirai T."/>
            <person name="Hiwatashi Y."/>
            <person name="Ishikawa M."/>
            <person name="Iwata M."/>
            <person name="Karol K.G."/>
            <person name="Koehler B."/>
            <person name="Kolukisaoglu U."/>
            <person name="Kubo M."/>
            <person name="Kurata T."/>
            <person name="Lalonde S."/>
            <person name="Li K."/>
            <person name="Li Y."/>
            <person name="Litt A."/>
            <person name="Lyons E."/>
            <person name="Manning G."/>
            <person name="Maruyama T."/>
            <person name="Michael T.P."/>
            <person name="Mikami K."/>
            <person name="Miyazaki S."/>
            <person name="Morinaga S."/>
            <person name="Murata T."/>
            <person name="Mueller-Roeber B."/>
            <person name="Nelson D.R."/>
            <person name="Obara M."/>
            <person name="Oguri Y."/>
            <person name="Olmstead R.G."/>
            <person name="Onodera N."/>
            <person name="Petersen B.L."/>
            <person name="Pils B."/>
            <person name="Prigge M."/>
            <person name="Rensing S.A."/>
            <person name="Riano-Pachon D.M."/>
            <person name="Roberts A.W."/>
            <person name="Sato Y."/>
            <person name="Scheller H.V."/>
            <person name="Schulz B."/>
            <person name="Schulz C."/>
            <person name="Shakirov E.V."/>
            <person name="Shibagaki N."/>
            <person name="Shinohara N."/>
            <person name="Shippen D.E."/>
            <person name="Soerensen I."/>
            <person name="Sotooka R."/>
            <person name="Sugimoto N."/>
            <person name="Sugita M."/>
            <person name="Sumikawa N."/>
            <person name="Tanurdzic M."/>
            <person name="Theissen G."/>
            <person name="Ulvskov P."/>
            <person name="Wakazuki S."/>
            <person name="Weng J.K."/>
            <person name="Willats W.W."/>
            <person name="Wipf D."/>
            <person name="Wolf P.G."/>
            <person name="Yang L."/>
            <person name="Zimmer A.D."/>
            <person name="Zhu Q."/>
            <person name="Mitros T."/>
            <person name="Hellsten U."/>
            <person name="Loque D."/>
            <person name="Otillar R."/>
            <person name="Salamov A."/>
            <person name="Schmutz J."/>
            <person name="Shapiro H."/>
            <person name="Lindquist E."/>
            <person name="Lucas S."/>
            <person name="Rokhsar D."/>
            <person name="Grigoriev I.V."/>
        </authorList>
    </citation>
    <scope>NUCLEOTIDE SEQUENCE [LARGE SCALE GENOMIC DNA]</scope>
</reference>
<dbReference type="AlphaFoldDB" id="D8SFM6"/>
<evidence type="ECO:0000313" key="2">
    <source>
        <dbReference type="Proteomes" id="UP000001514"/>
    </source>
</evidence>
<dbReference type="HOGENOM" id="CLU_1285205_0_0_1"/>
<accession>D8SFM6</accession>
<sequence length="215" mass="24753">MTRHGGRIRYEYMVESIMSKAIWAKNTQKSHSWFKKSLKFLSREGREAQKRWIANEIRGLLFLIQRSNSKPALTAFATQKEPQGILRALVSNQFFASGRKMDTGPLDLAKQWTPQLVAIGYRDKCVPNSLVQGKRLLHDKIRRTERELLEEWEGASTETRTEEPFQSGMRLPCCCGCRERRASLFWEWEIGKAGHALDKSGEEVPAKRAVSSRLQ</sequence>
<dbReference type="InParanoid" id="D8SFM6"/>
<evidence type="ECO:0000313" key="1">
    <source>
        <dbReference type="EMBL" id="EFJ16754.1"/>
    </source>
</evidence>
<dbReference type="Gramene" id="EFJ16754">
    <property type="protein sequence ID" value="EFJ16754"/>
    <property type="gene ID" value="SELMODRAFT_421555"/>
</dbReference>
<proteinExistence type="predicted"/>
<protein>
    <submittedName>
        <fullName evidence="1">Uncharacterized protein</fullName>
    </submittedName>
</protein>
<gene>
    <name evidence="1" type="ORF">SELMODRAFT_421555</name>
</gene>
<dbReference type="Proteomes" id="UP000001514">
    <property type="component" value="Unassembled WGS sequence"/>
</dbReference>
<keyword evidence="2" id="KW-1185">Reference proteome</keyword>
<name>D8SFM6_SELML</name>
<dbReference type="EMBL" id="GL377617">
    <property type="protein sequence ID" value="EFJ16754.1"/>
    <property type="molecule type" value="Genomic_DNA"/>
</dbReference>
<organism evidence="2">
    <name type="scientific">Selaginella moellendorffii</name>
    <name type="common">Spikemoss</name>
    <dbReference type="NCBI Taxonomy" id="88036"/>
    <lineage>
        <taxon>Eukaryota</taxon>
        <taxon>Viridiplantae</taxon>
        <taxon>Streptophyta</taxon>
        <taxon>Embryophyta</taxon>
        <taxon>Tracheophyta</taxon>
        <taxon>Lycopodiopsida</taxon>
        <taxon>Selaginellales</taxon>
        <taxon>Selaginellaceae</taxon>
        <taxon>Selaginella</taxon>
    </lineage>
</organism>
<dbReference type="KEGG" id="smo:SELMODRAFT_421555"/>